<evidence type="ECO:0000256" key="1">
    <source>
        <dbReference type="ARBA" id="ARBA00001946"/>
    </source>
</evidence>
<sequence>MATDVLSLLRPFSLQHRLPNIYSSPRVASCSSPMMMTLQVPCSVSVETSTLTAARRSVNYQPTTWNYSHLQSLQTDQVVSGNIQRQSNRAGGRGYRFEDDIRKALGRYVSMGGLDVLTENNLRATSLGFRILRQHGYQVSHDVFIKFTDQNGKFKRILKEDIKGILSLYEASFLAFDGEQILDEAKKFTTLHLNTLRENTGKNWQLLAVEVNHALELPLHRRTPRLEARWHIETYQERKDADQELLELAVTDFNMVQSVYQTELRDLSRWWMNMGLANKLSFARDRIAECFYWAVGMIFEPQYSYCRKGLTKVASFITILDDVYDVYGTLDELVLFTDAVERWDVNAINELPDYMQLCFLALYNTTNEMAYHILKQNGENILPYLTKAWADLCKLFLQEAKWLYTNSTPTFEDYLENAWMSVSGPLLLVHANLLLGKKTSKEELERLEEYHDLLRWPSTIFRLCNDLVSSSELEKGAIEFYMRETGVSKELAQKLLHHLIDQTWKKMNKERIDHETFFFKSFY</sequence>
<dbReference type="InterPro" id="IPR050148">
    <property type="entry name" value="Terpene_synthase-like"/>
</dbReference>
<evidence type="ECO:0000256" key="2">
    <source>
        <dbReference type="ARBA" id="ARBA00022723"/>
    </source>
</evidence>
<dbReference type="InterPro" id="IPR008949">
    <property type="entry name" value="Isoprenoid_synthase_dom_sf"/>
</dbReference>
<protein>
    <submittedName>
        <fullName evidence="7">Uncharacterized protein</fullName>
    </submittedName>
</protein>
<gene>
    <name evidence="7" type="ORF">Tsubulata_035876</name>
</gene>
<name>A0A9Q0GM15_9ROSI</name>
<dbReference type="AlphaFoldDB" id="A0A9Q0GM15"/>
<dbReference type="Pfam" id="PF01397">
    <property type="entry name" value="Terpene_synth"/>
    <property type="match status" value="1"/>
</dbReference>
<dbReference type="EMBL" id="JAKUCV010000250">
    <property type="protein sequence ID" value="KAJ4850701.1"/>
    <property type="molecule type" value="Genomic_DNA"/>
</dbReference>
<evidence type="ECO:0000313" key="7">
    <source>
        <dbReference type="EMBL" id="KAJ4850701.1"/>
    </source>
</evidence>
<dbReference type="OrthoDB" id="833406at2759"/>
<feature type="domain" description="Terpene synthase metal-binding" evidence="6">
    <location>
        <begin position="273"/>
        <end position="506"/>
    </location>
</feature>
<dbReference type="SFLD" id="SFLDS00005">
    <property type="entry name" value="Isoprenoid_Synthase_Type_I"/>
    <property type="match status" value="1"/>
</dbReference>
<dbReference type="InterPro" id="IPR008930">
    <property type="entry name" value="Terpenoid_cyclase/PrenylTrfase"/>
</dbReference>
<accession>A0A9Q0GM15</accession>
<organism evidence="7 8">
    <name type="scientific">Turnera subulata</name>
    <dbReference type="NCBI Taxonomy" id="218843"/>
    <lineage>
        <taxon>Eukaryota</taxon>
        <taxon>Viridiplantae</taxon>
        <taxon>Streptophyta</taxon>
        <taxon>Embryophyta</taxon>
        <taxon>Tracheophyta</taxon>
        <taxon>Spermatophyta</taxon>
        <taxon>Magnoliopsida</taxon>
        <taxon>eudicotyledons</taxon>
        <taxon>Gunneridae</taxon>
        <taxon>Pentapetalae</taxon>
        <taxon>rosids</taxon>
        <taxon>fabids</taxon>
        <taxon>Malpighiales</taxon>
        <taxon>Passifloraceae</taxon>
        <taxon>Turnera</taxon>
    </lineage>
</organism>
<comment type="cofactor">
    <cofactor evidence="1">
        <name>Mg(2+)</name>
        <dbReference type="ChEBI" id="CHEBI:18420"/>
    </cofactor>
</comment>
<evidence type="ECO:0000256" key="3">
    <source>
        <dbReference type="ARBA" id="ARBA00022842"/>
    </source>
</evidence>
<comment type="caution">
    <text evidence="7">The sequence shown here is derived from an EMBL/GenBank/DDBJ whole genome shotgun (WGS) entry which is preliminary data.</text>
</comment>
<dbReference type="InterPro" id="IPR036965">
    <property type="entry name" value="Terpene_synth_N_sf"/>
</dbReference>
<reference evidence="7" key="2">
    <citation type="journal article" date="2023" name="Plants (Basel)">
        <title>Annotation of the Turnera subulata (Passifloraceae) Draft Genome Reveals the S-Locus Evolved after the Divergence of Turneroideae from Passifloroideae in a Stepwise Manner.</title>
        <authorList>
            <person name="Henning P.M."/>
            <person name="Roalson E.H."/>
            <person name="Mir W."/>
            <person name="McCubbin A.G."/>
            <person name="Shore J.S."/>
        </authorList>
    </citation>
    <scope>NUCLEOTIDE SEQUENCE</scope>
    <source>
        <strain evidence="7">F60SS</strain>
    </source>
</reference>
<dbReference type="Pfam" id="PF03936">
    <property type="entry name" value="Terpene_synth_C"/>
    <property type="match status" value="1"/>
</dbReference>
<dbReference type="CDD" id="cd00684">
    <property type="entry name" value="Terpene_cyclase_plant_C1"/>
    <property type="match status" value="1"/>
</dbReference>
<dbReference type="InterPro" id="IPR005630">
    <property type="entry name" value="Terpene_synthase_metal-bd"/>
</dbReference>
<dbReference type="Gene3D" id="1.10.600.10">
    <property type="entry name" value="Farnesyl Diphosphate Synthase"/>
    <property type="match status" value="1"/>
</dbReference>
<feature type="domain" description="Terpene synthase N-terminal" evidence="5">
    <location>
        <begin position="94"/>
        <end position="215"/>
    </location>
</feature>
<evidence type="ECO:0000256" key="4">
    <source>
        <dbReference type="ARBA" id="ARBA00023239"/>
    </source>
</evidence>
<keyword evidence="2" id="KW-0479">Metal-binding</keyword>
<keyword evidence="3" id="KW-0460">Magnesium</keyword>
<dbReference type="GO" id="GO:0000287">
    <property type="term" value="F:magnesium ion binding"/>
    <property type="evidence" value="ECO:0007669"/>
    <property type="project" value="InterPro"/>
</dbReference>
<proteinExistence type="predicted"/>
<dbReference type="SUPFAM" id="SSF48576">
    <property type="entry name" value="Terpenoid synthases"/>
    <property type="match status" value="1"/>
</dbReference>
<dbReference type="SFLD" id="SFLDG01019">
    <property type="entry name" value="Terpene_Cyclase_Like_1_C_Termi"/>
    <property type="match status" value="1"/>
</dbReference>
<dbReference type="GO" id="GO:0016102">
    <property type="term" value="P:diterpenoid biosynthetic process"/>
    <property type="evidence" value="ECO:0007669"/>
    <property type="project" value="InterPro"/>
</dbReference>
<dbReference type="GO" id="GO:0010333">
    <property type="term" value="F:terpene synthase activity"/>
    <property type="evidence" value="ECO:0007669"/>
    <property type="project" value="InterPro"/>
</dbReference>
<dbReference type="InterPro" id="IPR044814">
    <property type="entry name" value="Terpene_cyclase_plant_C1"/>
</dbReference>
<evidence type="ECO:0000313" key="8">
    <source>
        <dbReference type="Proteomes" id="UP001141552"/>
    </source>
</evidence>
<reference evidence="7" key="1">
    <citation type="submission" date="2022-02" db="EMBL/GenBank/DDBJ databases">
        <authorList>
            <person name="Henning P.M."/>
            <person name="McCubbin A.G."/>
            <person name="Shore J.S."/>
        </authorList>
    </citation>
    <scope>NUCLEOTIDE SEQUENCE</scope>
    <source>
        <strain evidence="7">F60SS</strain>
        <tissue evidence="7">Leaves</tissue>
    </source>
</reference>
<dbReference type="GO" id="GO:0120251">
    <property type="term" value="P:hydrocarbon biosynthetic process"/>
    <property type="evidence" value="ECO:0007669"/>
    <property type="project" value="UniProtKB-ARBA"/>
</dbReference>
<keyword evidence="8" id="KW-1185">Reference proteome</keyword>
<dbReference type="PANTHER" id="PTHR31225">
    <property type="entry name" value="OS04G0344100 PROTEIN-RELATED"/>
    <property type="match status" value="1"/>
</dbReference>
<dbReference type="InterPro" id="IPR034741">
    <property type="entry name" value="Terpene_cyclase-like_1_C"/>
</dbReference>
<dbReference type="Proteomes" id="UP001141552">
    <property type="component" value="Unassembled WGS sequence"/>
</dbReference>
<keyword evidence="4" id="KW-0456">Lyase</keyword>
<evidence type="ECO:0000259" key="5">
    <source>
        <dbReference type="Pfam" id="PF01397"/>
    </source>
</evidence>
<dbReference type="SUPFAM" id="SSF48239">
    <property type="entry name" value="Terpenoid cyclases/Protein prenyltransferases"/>
    <property type="match status" value="1"/>
</dbReference>
<dbReference type="Gene3D" id="1.50.10.130">
    <property type="entry name" value="Terpene synthase, N-terminal domain"/>
    <property type="match status" value="1"/>
</dbReference>
<dbReference type="PANTHER" id="PTHR31225:SF252">
    <property type="entry name" value="TERPENE SYNTHASE 12-RELATED"/>
    <property type="match status" value="1"/>
</dbReference>
<evidence type="ECO:0000259" key="6">
    <source>
        <dbReference type="Pfam" id="PF03936"/>
    </source>
</evidence>
<dbReference type="FunFam" id="1.10.600.10:FF:000007">
    <property type="entry name" value="Isoprene synthase, chloroplastic"/>
    <property type="match status" value="1"/>
</dbReference>
<dbReference type="InterPro" id="IPR001906">
    <property type="entry name" value="Terpene_synth_N"/>
</dbReference>